<dbReference type="NCBIfam" id="TIGR03317">
    <property type="entry name" value="ygfZ_signature"/>
    <property type="match status" value="1"/>
</dbReference>
<dbReference type="EMBL" id="CP062983">
    <property type="protein sequence ID" value="QPC81516.1"/>
    <property type="molecule type" value="Genomic_DNA"/>
</dbReference>
<dbReference type="PIRSF" id="PIRSF006487">
    <property type="entry name" value="GcvT"/>
    <property type="match status" value="1"/>
</dbReference>
<evidence type="ECO:0000259" key="2">
    <source>
        <dbReference type="Pfam" id="PF01571"/>
    </source>
</evidence>
<evidence type="ECO:0000313" key="4">
    <source>
        <dbReference type="Proteomes" id="UP000594468"/>
    </source>
</evidence>
<dbReference type="GO" id="GO:0016740">
    <property type="term" value="F:transferase activity"/>
    <property type="evidence" value="ECO:0007669"/>
    <property type="project" value="UniProtKB-KW"/>
</dbReference>
<dbReference type="PANTHER" id="PTHR43757">
    <property type="entry name" value="AMINOMETHYLTRANSFERASE"/>
    <property type="match status" value="1"/>
</dbReference>
<organism evidence="3 4">
    <name type="scientific">Phototrophicus methaneseepsis</name>
    <dbReference type="NCBI Taxonomy" id="2710758"/>
    <lineage>
        <taxon>Bacteria</taxon>
        <taxon>Bacillati</taxon>
        <taxon>Chloroflexota</taxon>
        <taxon>Candidatus Thermofontia</taxon>
        <taxon>Phototrophicales</taxon>
        <taxon>Phototrophicaceae</taxon>
        <taxon>Phototrophicus</taxon>
    </lineage>
</organism>
<accession>A0A7S8E6Y6</accession>
<protein>
    <submittedName>
        <fullName evidence="3">Aminomethyl transferase family protein</fullName>
    </submittedName>
</protein>
<keyword evidence="4" id="KW-1185">Reference proteome</keyword>
<dbReference type="InterPro" id="IPR006222">
    <property type="entry name" value="GCVT_N"/>
</dbReference>
<dbReference type="InterPro" id="IPR028896">
    <property type="entry name" value="GcvT/YgfZ/DmdA"/>
</dbReference>
<keyword evidence="1" id="KW-0809">Transit peptide</keyword>
<dbReference type="Proteomes" id="UP000594468">
    <property type="component" value="Chromosome"/>
</dbReference>
<dbReference type="Pfam" id="PF01571">
    <property type="entry name" value="GCV_T"/>
    <property type="match status" value="1"/>
</dbReference>
<keyword evidence="3" id="KW-0808">Transferase</keyword>
<dbReference type="KEGG" id="pmet:G4Y79_17725"/>
<evidence type="ECO:0000256" key="1">
    <source>
        <dbReference type="ARBA" id="ARBA00022946"/>
    </source>
</evidence>
<dbReference type="InterPro" id="IPR027266">
    <property type="entry name" value="TrmE/GcvT-like"/>
</dbReference>
<dbReference type="PANTHER" id="PTHR43757:SF14">
    <property type="entry name" value="GLYCINE CLEAVAGE T-PROTEIN FAMILY"/>
    <property type="match status" value="1"/>
</dbReference>
<dbReference type="RefSeq" id="WP_195169589.1">
    <property type="nucleotide sequence ID" value="NZ_CP062983.1"/>
</dbReference>
<name>A0A7S8E6Y6_9CHLR</name>
<proteinExistence type="predicted"/>
<evidence type="ECO:0000313" key="3">
    <source>
        <dbReference type="EMBL" id="QPC81516.1"/>
    </source>
</evidence>
<feature type="domain" description="GCVT N-terminal" evidence="2">
    <location>
        <begin position="6"/>
        <end position="252"/>
    </location>
</feature>
<dbReference type="Gene3D" id="3.30.1360.120">
    <property type="entry name" value="Probable tRNA modification gtpase trme, domain 1"/>
    <property type="match status" value="1"/>
</dbReference>
<reference evidence="3 4" key="1">
    <citation type="submission" date="2020-02" db="EMBL/GenBank/DDBJ databases">
        <authorList>
            <person name="Zheng R.K."/>
            <person name="Sun C.M."/>
        </authorList>
    </citation>
    <scope>NUCLEOTIDE SEQUENCE [LARGE SCALE GENOMIC DNA]</scope>
    <source>
        <strain evidence="4">rifampicinis</strain>
    </source>
</reference>
<dbReference type="AlphaFoldDB" id="A0A7S8E6Y6"/>
<sequence>MNLRDLHTQHGATLAPDGIPLQYNDLATEYEQAHHAAVLLDRSHEGRIHLTNISRFELLNRMSTNKLVDMTAGEGRATLFTNDHARIIDRIEVYNLADTLLAITEPGQGPSITNFIQKHIFYGDQVQLADVTTETAHFALHGPQAVAIAKLINPDIHEDTTLAAYQATLGSTPVTLLRRKAVVGTHWAVICAKTDAEQVYVDLLSLGAPLGLIPAGSLTFNTLRIEAGRPARPELNTDYIPMEVGLYDEISFTKGCYTGQEIIARMDSRERIARVMVQLELDNLVQAPADLFLDGRLIGKITSSVQAPNHHVYALGVVKTAVAIPGKLLTAGEATATIVDYAGTQPTFLKPEQNTSA</sequence>
<gene>
    <name evidence="3" type="ORF">G4Y79_17725</name>
</gene>
<dbReference type="InterPro" id="IPR017703">
    <property type="entry name" value="YgfZ/GCV_T_CS"/>
</dbReference>
<dbReference type="SUPFAM" id="SSF103025">
    <property type="entry name" value="Folate-binding domain"/>
    <property type="match status" value="1"/>
</dbReference>